<dbReference type="AlphaFoldDB" id="A0A1F6MCW7"/>
<name>A0A1F6MCW7_9BACT</name>
<evidence type="ECO:0000313" key="2">
    <source>
        <dbReference type="Proteomes" id="UP000177457"/>
    </source>
</evidence>
<protein>
    <submittedName>
        <fullName evidence="1">Uncharacterized protein</fullName>
    </submittedName>
</protein>
<gene>
    <name evidence="1" type="ORF">A3C90_00020</name>
</gene>
<organism evidence="1 2">
    <name type="scientific">Candidatus Magasanikbacteria bacterium RIFCSPHIGHO2_02_FULL_51_14</name>
    <dbReference type="NCBI Taxonomy" id="1798683"/>
    <lineage>
        <taxon>Bacteria</taxon>
        <taxon>Candidatus Magasanikiibacteriota</taxon>
    </lineage>
</organism>
<sequence length="104" mass="12305">MIRENFYCLQQNVNAFCFVEAGDRSDPCIPYPVSRIPYRTLHRQNFFPRLFLCEGIFRGFNAKRDEREFCFRNVKILARGLFVLFGEDDNAIFEPRGPLFEQAV</sequence>
<evidence type="ECO:0000313" key="1">
    <source>
        <dbReference type="EMBL" id="OGH69491.1"/>
    </source>
</evidence>
<proteinExistence type="predicted"/>
<accession>A0A1F6MCW7</accession>
<comment type="caution">
    <text evidence="1">The sequence shown here is derived from an EMBL/GenBank/DDBJ whole genome shotgun (WGS) entry which is preliminary data.</text>
</comment>
<reference evidence="1 2" key="1">
    <citation type="journal article" date="2016" name="Nat. Commun.">
        <title>Thousands of microbial genomes shed light on interconnected biogeochemical processes in an aquifer system.</title>
        <authorList>
            <person name="Anantharaman K."/>
            <person name="Brown C.T."/>
            <person name="Hug L.A."/>
            <person name="Sharon I."/>
            <person name="Castelle C.J."/>
            <person name="Probst A.J."/>
            <person name="Thomas B.C."/>
            <person name="Singh A."/>
            <person name="Wilkins M.J."/>
            <person name="Karaoz U."/>
            <person name="Brodie E.L."/>
            <person name="Williams K.H."/>
            <person name="Hubbard S.S."/>
            <person name="Banfield J.F."/>
        </authorList>
    </citation>
    <scope>NUCLEOTIDE SEQUENCE [LARGE SCALE GENOMIC DNA]</scope>
</reference>
<dbReference type="EMBL" id="MFQE01000077">
    <property type="protein sequence ID" value="OGH69491.1"/>
    <property type="molecule type" value="Genomic_DNA"/>
</dbReference>
<dbReference type="Proteomes" id="UP000177457">
    <property type="component" value="Unassembled WGS sequence"/>
</dbReference>